<evidence type="ECO:0000256" key="2">
    <source>
        <dbReference type="ARBA" id="ARBA00012438"/>
    </source>
</evidence>
<dbReference type="GO" id="GO:0000155">
    <property type="term" value="F:phosphorelay sensor kinase activity"/>
    <property type="evidence" value="ECO:0007669"/>
    <property type="project" value="InterPro"/>
</dbReference>
<evidence type="ECO:0000256" key="7">
    <source>
        <dbReference type="SAM" id="MobiDB-lite"/>
    </source>
</evidence>
<dbReference type="PRINTS" id="PR00344">
    <property type="entry name" value="BCTRLSENSOR"/>
</dbReference>
<name>A0AAD5XLL7_9FUNG</name>
<keyword evidence="5" id="KW-0418">Kinase</keyword>
<dbReference type="SMART" id="SM00388">
    <property type="entry name" value="HisKA"/>
    <property type="match status" value="1"/>
</dbReference>
<feature type="domain" description="Response regulatory" evidence="10">
    <location>
        <begin position="859"/>
        <end position="991"/>
    </location>
</feature>
<comment type="caution">
    <text evidence="11">The sequence shown here is derived from an EMBL/GenBank/DDBJ whole genome shotgun (WGS) entry which is preliminary data.</text>
</comment>
<dbReference type="AlphaFoldDB" id="A0AAD5XLL7"/>
<dbReference type="PANTHER" id="PTHR43047">
    <property type="entry name" value="TWO-COMPONENT HISTIDINE PROTEIN KINASE"/>
    <property type="match status" value="1"/>
</dbReference>
<keyword evidence="8" id="KW-1133">Transmembrane helix</keyword>
<dbReference type="InterPro" id="IPR005467">
    <property type="entry name" value="His_kinase_dom"/>
</dbReference>
<evidence type="ECO:0000256" key="8">
    <source>
        <dbReference type="SAM" id="Phobius"/>
    </source>
</evidence>
<reference evidence="11" key="1">
    <citation type="submission" date="2020-05" db="EMBL/GenBank/DDBJ databases">
        <title>Phylogenomic resolution of chytrid fungi.</title>
        <authorList>
            <person name="Stajich J.E."/>
            <person name="Amses K."/>
            <person name="Simmons R."/>
            <person name="Seto K."/>
            <person name="Myers J."/>
            <person name="Bonds A."/>
            <person name="Quandt C.A."/>
            <person name="Barry K."/>
            <person name="Liu P."/>
            <person name="Grigoriev I."/>
            <person name="Longcore J.E."/>
            <person name="James T.Y."/>
        </authorList>
    </citation>
    <scope>NUCLEOTIDE SEQUENCE</scope>
    <source>
        <strain evidence="11">JEL0379</strain>
    </source>
</reference>
<dbReference type="Proteomes" id="UP001212152">
    <property type="component" value="Unassembled WGS sequence"/>
</dbReference>
<dbReference type="Gene3D" id="3.40.50.2300">
    <property type="match status" value="1"/>
</dbReference>
<dbReference type="GO" id="GO:0005886">
    <property type="term" value="C:plasma membrane"/>
    <property type="evidence" value="ECO:0007669"/>
    <property type="project" value="TreeGrafter"/>
</dbReference>
<dbReference type="InterPro" id="IPR011006">
    <property type="entry name" value="CheY-like_superfamily"/>
</dbReference>
<feature type="region of interest" description="Disordered" evidence="7">
    <location>
        <begin position="1"/>
        <end position="25"/>
    </location>
</feature>
<feature type="modified residue" description="4-aspartylphosphate" evidence="6">
    <location>
        <position position="926"/>
    </location>
</feature>
<feature type="transmembrane region" description="Helical" evidence="8">
    <location>
        <begin position="319"/>
        <end position="337"/>
    </location>
</feature>
<feature type="region of interest" description="Disordered" evidence="7">
    <location>
        <begin position="113"/>
        <end position="136"/>
    </location>
</feature>
<feature type="transmembrane region" description="Helical" evidence="8">
    <location>
        <begin position="195"/>
        <end position="217"/>
    </location>
</feature>
<dbReference type="GO" id="GO:0009927">
    <property type="term" value="F:histidine phosphotransfer kinase activity"/>
    <property type="evidence" value="ECO:0007669"/>
    <property type="project" value="TreeGrafter"/>
</dbReference>
<sequence length="1016" mass="112476">MPRPPRSAPSNISDSLASAARNQKFSRTGRLNLQKIVQKLKRLHIAGSTPSVSQSKSESDVSYTGPVRKNEGAIRLPRAGGIDPCNEDDMEDLDESADEIIVDGNLHPAVSSIDSRKNSITGSSAPSLSQTATTQNLGESRSARAHYSEHLFRFSAAIANSKAWHRLNVYLDQSFMDETIERQYQKEHWWLRKPLALLGAFFILLSWVLAVALVPKPWSTFDYYAYIGIVGFFSLMLPLAVIADVPRHSTGQWQLLLALTALSWPVVFTVEINLCGFYKDHPDNYFGGGACGNKDFSTMLLYAAAYPTVGLFALKQTRAWAALSGVAYVIIYSVAILPDRLSSFRTLCVYLTFEVFLNYMNYSHERLDRKVFLVREELKRQFKATQRARHLEFKASDSKKRFVSYIFHEVRVPLNAASLAVQNLEADGIFDQCIQDQRDIVDALRGSLGMMAKVLNDVLDFNRMEDGKLVVTRQSLEVHKVIRSLLTSERVVAQTRNIAISMQLDPNIDKLQSEKLLVGDEMRLRQILSNLLSNASKFTNPGGTVKVVTELQNPHLYGISSTLPPYGLQMDGRLPHDSLQIDMREFDTNRAVVRVEVHDTGVGIRRHDLIDNRLLTAYVQTDEGRRQGGKGTGLGLALVRHIIQLSGGRLGVKSTRGVGSIFWFELPFGLQNESLTPSVDFYPNNQAPEKVGPLTESIPVHRLECQQVASAVAGAEPSAPPELKDMSRGGKKVQIVEDNTGINTSVADIVVPAYLETGATAEVLREKLKDLGRMFNSEATEAPTEHVGSSSPSGENCDFAVNSDRPSEQLAVALATATPALLWLAQRHSSNSSANFQNSLLRSDPLSSATGFQTLKKAHVLIVDDDKITRLLMARLISRLGHTIVTAEDGAIALQKLSDAHEAAAVPSSSDSPVAGDPPFDVVFLDNQMPVMTGVECIREVRRRHNPVWACGVTGNALMDDQDEFYMAGIDRVLTKPVKEADVKEMISMALEDIKPNYFDRETWRKANTAHGKREM</sequence>
<comment type="catalytic activity">
    <reaction evidence="1">
        <text>ATP + protein L-histidine = ADP + protein N-phospho-L-histidine.</text>
        <dbReference type="EC" id="2.7.13.3"/>
    </reaction>
</comment>
<feature type="transmembrane region" description="Helical" evidence="8">
    <location>
        <begin position="296"/>
        <end position="314"/>
    </location>
</feature>
<keyword evidence="8" id="KW-0472">Membrane</keyword>
<dbReference type="Gene3D" id="1.10.287.130">
    <property type="match status" value="1"/>
</dbReference>
<dbReference type="PROSITE" id="PS50110">
    <property type="entry name" value="RESPONSE_REGULATORY"/>
    <property type="match status" value="1"/>
</dbReference>
<dbReference type="Pfam" id="PF02518">
    <property type="entry name" value="HATPase_c"/>
    <property type="match status" value="1"/>
</dbReference>
<feature type="compositionally biased region" description="Polar residues" evidence="7">
    <location>
        <begin position="118"/>
        <end position="136"/>
    </location>
</feature>
<proteinExistence type="predicted"/>
<keyword evidence="4" id="KW-0808">Transferase</keyword>
<dbReference type="Pfam" id="PF00072">
    <property type="entry name" value="Response_reg"/>
    <property type="match status" value="1"/>
</dbReference>
<dbReference type="SMART" id="SM00387">
    <property type="entry name" value="HATPase_c"/>
    <property type="match status" value="1"/>
</dbReference>
<dbReference type="InterPro" id="IPR036097">
    <property type="entry name" value="HisK_dim/P_sf"/>
</dbReference>
<dbReference type="InterPro" id="IPR001789">
    <property type="entry name" value="Sig_transdc_resp-reg_receiver"/>
</dbReference>
<dbReference type="InterPro" id="IPR003594">
    <property type="entry name" value="HATPase_dom"/>
</dbReference>
<dbReference type="PROSITE" id="PS50109">
    <property type="entry name" value="HIS_KIN"/>
    <property type="match status" value="1"/>
</dbReference>
<dbReference type="PANTHER" id="PTHR43047:SF66">
    <property type="entry name" value="HISKA"/>
    <property type="match status" value="1"/>
</dbReference>
<dbReference type="InterPro" id="IPR036890">
    <property type="entry name" value="HATPase_C_sf"/>
</dbReference>
<protein>
    <recommendedName>
        <fullName evidence="2">histidine kinase</fullName>
        <ecNumber evidence="2">2.7.13.3</ecNumber>
    </recommendedName>
</protein>
<dbReference type="EMBL" id="JADGJQ010000195">
    <property type="protein sequence ID" value="KAJ3165975.1"/>
    <property type="molecule type" value="Genomic_DNA"/>
</dbReference>
<gene>
    <name evidence="11" type="ORF">HDU87_002491</name>
</gene>
<evidence type="ECO:0000256" key="4">
    <source>
        <dbReference type="ARBA" id="ARBA00022679"/>
    </source>
</evidence>
<evidence type="ECO:0000256" key="5">
    <source>
        <dbReference type="ARBA" id="ARBA00022777"/>
    </source>
</evidence>
<dbReference type="SUPFAM" id="SSF47384">
    <property type="entry name" value="Homodimeric domain of signal transducing histidine kinase"/>
    <property type="match status" value="1"/>
</dbReference>
<feature type="compositionally biased region" description="Low complexity" evidence="7">
    <location>
        <begin position="51"/>
        <end position="62"/>
    </location>
</feature>
<dbReference type="SUPFAM" id="SSF52172">
    <property type="entry name" value="CheY-like"/>
    <property type="match status" value="1"/>
</dbReference>
<evidence type="ECO:0000313" key="12">
    <source>
        <dbReference type="Proteomes" id="UP001212152"/>
    </source>
</evidence>
<feature type="transmembrane region" description="Helical" evidence="8">
    <location>
        <begin position="223"/>
        <end position="243"/>
    </location>
</feature>
<dbReference type="SMART" id="SM00448">
    <property type="entry name" value="REC"/>
    <property type="match status" value="1"/>
</dbReference>
<dbReference type="Gene3D" id="3.30.565.10">
    <property type="entry name" value="Histidine kinase-like ATPase, C-terminal domain"/>
    <property type="match status" value="1"/>
</dbReference>
<feature type="transmembrane region" description="Helical" evidence="8">
    <location>
        <begin position="255"/>
        <end position="276"/>
    </location>
</feature>
<keyword evidence="3 6" id="KW-0597">Phosphoprotein</keyword>
<feature type="region of interest" description="Disordered" evidence="7">
    <location>
        <begin position="47"/>
        <end position="90"/>
    </location>
</feature>
<keyword evidence="12" id="KW-1185">Reference proteome</keyword>
<dbReference type="CDD" id="cd00082">
    <property type="entry name" value="HisKA"/>
    <property type="match status" value="1"/>
</dbReference>
<dbReference type="CDD" id="cd17546">
    <property type="entry name" value="REC_hyHK_CKI1_RcsC-like"/>
    <property type="match status" value="1"/>
</dbReference>
<organism evidence="11 12">
    <name type="scientific">Geranomyces variabilis</name>
    <dbReference type="NCBI Taxonomy" id="109894"/>
    <lineage>
        <taxon>Eukaryota</taxon>
        <taxon>Fungi</taxon>
        <taxon>Fungi incertae sedis</taxon>
        <taxon>Chytridiomycota</taxon>
        <taxon>Chytridiomycota incertae sedis</taxon>
        <taxon>Chytridiomycetes</taxon>
        <taxon>Spizellomycetales</taxon>
        <taxon>Powellomycetaceae</taxon>
        <taxon>Geranomyces</taxon>
    </lineage>
</organism>
<evidence type="ECO:0000259" key="9">
    <source>
        <dbReference type="PROSITE" id="PS50109"/>
    </source>
</evidence>
<dbReference type="InterPro" id="IPR003661">
    <property type="entry name" value="HisK_dim/P_dom"/>
</dbReference>
<dbReference type="InterPro" id="IPR004358">
    <property type="entry name" value="Sig_transdc_His_kin-like_C"/>
</dbReference>
<feature type="compositionally biased region" description="Polar residues" evidence="7">
    <location>
        <begin position="8"/>
        <end position="25"/>
    </location>
</feature>
<accession>A0AAD5XLL7</accession>
<dbReference type="EC" id="2.7.13.3" evidence="2"/>
<evidence type="ECO:0000259" key="10">
    <source>
        <dbReference type="PROSITE" id="PS50110"/>
    </source>
</evidence>
<evidence type="ECO:0000256" key="3">
    <source>
        <dbReference type="ARBA" id="ARBA00022553"/>
    </source>
</evidence>
<dbReference type="Pfam" id="PF00512">
    <property type="entry name" value="HisKA"/>
    <property type="match status" value="1"/>
</dbReference>
<evidence type="ECO:0000256" key="1">
    <source>
        <dbReference type="ARBA" id="ARBA00000085"/>
    </source>
</evidence>
<evidence type="ECO:0000256" key="6">
    <source>
        <dbReference type="PROSITE-ProRule" id="PRU00169"/>
    </source>
</evidence>
<keyword evidence="8" id="KW-0812">Transmembrane</keyword>
<feature type="domain" description="Histidine kinase" evidence="9">
    <location>
        <begin position="405"/>
        <end position="670"/>
    </location>
</feature>
<evidence type="ECO:0000313" key="11">
    <source>
        <dbReference type="EMBL" id="KAJ3165975.1"/>
    </source>
</evidence>
<dbReference type="SUPFAM" id="SSF55874">
    <property type="entry name" value="ATPase domain of HSP90 chaperone/DNA topoisomerase II/histidine kinase"/>
    <property type="match status" value="1"/>
</dbReference>